<dbReference type="InterPro" id="IPR025322">
    <property type="entry name" value="PADRE_dom"/>
</dbReference>
<dbReference type="Pfam" id="PF14009">
    <property type="entry name" value="PADRE"/>
    <property type="match status" value="1"/>
</dbReference>
<reference evidence="1 2" key="1">
    <citation type="submission" date="2019-04" db="EMBL/GenBank/DDBJ databases">
        <title>An improved genome assembly and genetic linkage map for asparagus bean, Vigna unguiculata ssp. sesquipedialis.</title>
        <authorList>
            <person name="Xia Q."/>
            <person name="Zhang R."/>
            <person name="Dong Y."/>
        </authorList>
    </citation>
    <scope>NUCLEOTIDE SEQUENCE [LARGE SCALE GENOMIC DNA]</scope>
    <source>
        <tissue evidence="1">Leaf</tissue>
    </source>
</reference>
<evidence type="ECO:0000313" key="1">
    <source>
        <dbReference type="EMBL" id="QCD88507.1"/>
    </source>
</evidence>
<dbReference type="AlphaFoldDB" id="A0A4D6LIU5"/>
<dbReference type="Gramene" id="Vigun11g171300.1.v1.2">
    <property type="protein sequence ID" value="Vigun11g171300.1.v1.2.CDS.1"/>
    <property type="gene ID" value="Vigun11g171300.v1.2"/>
</dbReference>
<protein>
    <submittedName>
        <fullName evidence="1">Uncharacterized protein</fullName>
    </submittedName>
</protein>
<keyword evidence="2" id="KW-1185">Reference proteome</keyword>
<name>A0A4D6LIU5_VIGUN</name>
<proteinExistence type="predicted"/>
<dbReference type="OrthoDB" id="1919386at2759"/>
<evidence type="ECO:0000313" key="2">
    <source>
        <dbReference type="Proteomes" id="UP000501690"/>
    </source>
</evidence>
<dbReference type="Proteomes" id="UP000501690">
    <property type="component" value="Linkage Group LG3"/>
</dbReference>
<sequence length="151" mass="16234">MGICTSTEYSVKGGKLSWQSTVNIVSIDGRLEQLKEPVKAWHVLSENPNCYICCSETMYVGSPMLAVPPTQDLQLGLIYFIVPLSKSRVPLSLQDLGALAIKANAAIAAAGTGTGTATTATTPNYPILKRNPQKKFRTHPILSNVSLGYSH</sequence>
<gene>
    <name evidence="1" type="ORF">DEO72_LG3g3055</name>
</gene>
<accession>A0A4D6LIU5</accession>
<dbReference type="PANTHER" id="PTHR33052">
    <property type="entry name" value="DUF4228 DOMAIN PROTEIN-RELATED"/>
    <property type="match status" value="1"/>
</dbReference>
<dbReference type="EMBL" id="CP039347">
    <property type="protein sequence ID" value="QCD88507.1"/>
    <property type="molecule type" value="Genomic_DNA"/>
</dbReference>
<organism evidence="1 2">
    <name type="scientific">Vigna unguiculata</name>
    <name type="common">Cowpea</name>
    <dbReference type="NCBI Taxonomy" id="3917"/>
    <lineage>
        <taxon>Eukaryota</taxon>
        <taxon>Viridiplantae</taxon>
        <taxon>Streptophyta</taxon>
        <taxon>Embryophyta</taxon>
        <taxon>Tracheophyta</taxon>
        <taxon>Spermatophyta</taxon>
        <taxon>Magnoliopsida</taxon>
        <taxon>eudicotyledons</taxon>
        <taxon>Gunneridae</taxon>
        <taxon>Pentapetalae</taxon>
        <taxon>rosids</taxon>
        <taxon>fabids</taxon>
        <taxon>Fabales</taxon>
        <taxon>Fabaceae</taxon>
        <taxon>Papilionoideae</taxon>
        <taxon>50 kb inversion clade</taxon>
        <taxon>NPAAA clade</taxon>
        <taxon>indigoferoid/millettioid clade</taxon>
        <taxon>Phaseoleae</taxon>
        <taxon>Vigna</taxon>
    </lineage>
</organism>